<evidence type="ECO:0000313" key="1">
    <source>
        <dbReference type="EMBL" id="OCQ23472.1"/>
    </source>
</evidence>
<dbReference type="Proteomes" id="UP000093366">
    <property type="component" value="Unassembled WGS sequence"/>
</dbReference>
<comment type="caution">
    <text evidence="1">The sequence shown here is derived from an EMBL/GenBank/DDBJ whole genome shotgun (WGS) entry which is preliminary data.</text>
</comment>
<protein>
    <submittedName>
        <fullName evidence="1">Uncharacterized protein</fullName>
    </submittedName>
</protein>
<name>A0A1C0TVX0_9GAMM</name>
<dbReference type="OrthoDB" id="6305596at2"/>
<dbReference type="RefSeq" id="WP_141685271.1">
    <property type="nucleotide sequence ID" value="NZ_MAUJ01000001.1"/>
</dbReference>
<sequence length="84" mass="10061">MHIDNMNDQNIYAVDLRCYECPQLFVQFKWQLKTHKDHADVIRFSYDKEQDLSDVVRYLENCKMNFSVKSDGKINFIEVHSTDV</sequence>
<proteinExistence type="predicted"/>
<gene>
    <name evidence="1" type="ORF">A7985_05910</name>
</gene>
<dbReference type="EMBL" id="MAUJ01000001">
    <property type="protein sequence ID" value="OCQ23472.1"/>
    <property type="molecule type" value="Genomic_DNA"/>
</dbReference>
<organism evidence="1 2">
    <name type="scientific">Pseudoalteromonas luteoviolacea</name>
    <dbReference type="NCBI Taxonomy" id="43657"/>
    <lineage>
        <taxon>Bacteria</taxon>
        <taxon>Pseudomonadati</taxon>
        <taxon>Pseudomonadota</taxon>
        <taxon>Gammaproteobacteria</taxon>
        <taxon>Alteromonadales</taxon>
        <taxon>Pseudoalteromonadaceae</taxon>
        <taxon>Pseudoalteromonas</taxon>
    </lineage>
</organism>
<reference evidence="2" key="1">
    <citation type="submission" date="2016-07" db="EMBL/GenBank/DDBJ databases">
        <authorList>
            <person name="Florea S."/>
            <person name="Webb J.S."/>
            <person name="Jaromczyk J."/>
            <person name="Schardl C.L."/>
        </authorList>
    </citation>
    <scope>NUCLEOTIDE SEQUENCE [LARGE SCALE GENOMIC DNA]</scope>
    <source>
        <strain evidence="2">IPB1</strain>
    </source>
</reference>
<accession>A0A1C0TVX0</accession>
<dbReference type="AlphaFoldDB" id="A0A1C0TVX0"/>
<evidence type="ECO:0000313" key="2">
    <source>
        <dbReference type="Proteomes" id="UP000093366"/>
    </source>
</evidence>